<dbReference type="PANTHER" id="PTHR43236">
    <property type="entry name" value="ANTITOXIN HIGA1"/>
    <property type="match status" value="1"/>
</dbReference>
<dbReference type="InterPro" id="IPR010359">
    <property type="entry name" value="IrrE_HExxH"/>
</dbReference>
<name>A0A0D6MNU0_9PROT</name>
<dbReference type="OrthoDB" id="9794834at2"/>
<organism evidence="2 3">
    <name type="scientific">Tanticharoenia sakaeratensis NBRC 103193</name>
    <dbReference type="NCBI Taxonomy" id="1231623"/>
    <lineage>
        <taxon>Bacteria</taxon>
        <taxon>Pseudomonadati</taxon>
        <taxon>Pseudomonadota</taxon>
        <taxon>Alphaproteobacteria</taxon>
        <taxon>Acetobacterales</taxon>
        <taxon>Acetobacteraceae</taxon>
        <taxon>Tanticharoenia</taxon>
    </lineage>
</organism>
<dbReference type="AlphaFoldDB" id="A0A0D6MNU0"/>
<dbReference type="PANTHER" id="PTHR43236:SF2">
    <property type="entry name" value="BLL0069 PROTEIN"/>
    <property type="match status" value="1"/>
</dbReference>
<gene>
    <name evidence="2" type="ORF">Tasa_038_097</name>
</gene>
<accession>A0A0D6MNU0</accession>
<evidence type="ECO:0000313" key="3">
    <source>
        <dbReference type="Proteomes" id="UP000032679"/>
    </source>
</evidence>
<dbReference type="Pfam" id="PF06114">
    <property type="entry name" value="Peptidase_M78"/>
    <property type="match status" value="1"/>
</dbReference>
<keyword evidence="3" id="KW-1185">Reference proteome</keyword>
<feature type="domain" description="IrrE N-terminal-like" evidence="1">
    <location>
        <begin position="32"/>
        <end position="157"/>
    </location>
</feature>
<dbReference type="EMBL" id="BALE01000038">
    <property type="protein sequence ID" value="GAN55116.1"/>
    <property type="molecule type" value="Genomic_DNA"/>
</dbReference>
<evidence type="ECO:0000259" key="1">
    <source>
        <dbReference type="Pfam" id="PF06114"/>
    </source>
</evidence>
<evidence type="ECO:0000313" key="2">
    <source>
        <dbReference type="EMBL" id="GAN55116.1"/>
    </source>
</evidence>
<dbReference type="InterPro" id="IPR052345">
    <property type="entry name" value="Rad_response_metalloprotease"/>
</dbReference>
<dbReference type="STRING" id="1231623.Tasa_038_097"/>
<proteinExistence type="predicted"/>
<sequence length="158" mass="18240">MDYRQVAARAEKIIADQGILRPPVDPEQIAAQVGLEVVYAEFPDELREIVSGYIEPEHKRIVVNRDTSGARQIFTIAHELGHYILHRAYTESPDYRIMLRRNTYADEKPEEEREADAFAAHLLVPDAMLKRYRDIATVRELARAFGVSEDVIRNRLNH</sequence>
<dbReference type="Gene3D" id="1.10.10.2910">
    <property type="match status" value="1"/>
</dbReference>
<comment type="caution">
    <text evidence="2">The sequence shown here is derived from an EMBL/GenBank/DDBJ whole genome shotgun (WGS) entry which is preliminary data.</text>
</comment>
<dbReference type="RefSeq" id="WP_158507587.1">
    <property type="nucleotide sequence ID" value="NZ_BALE01000038.1"/>
</dbReference>
<protein>
    <recommendedName>
        <fullName evidence="1">IrrE N-terminal-like domain-containing protein</fullName>
    </recommendedName>
</protein>
<dbReference type="Proteomes" id="UP000032679">
    <property type="component" value="Unassembled WGS sequence"/>
</dbReference>
<reference evidence="2 3" key="1">
    <citation type="submission" date="2012-10" db="EMBL/GenBank/DDBJ databases">
        <title>Genome sequencing of Tanticharoenia sakaeratensis NBRC 103193.</title>
        <authorList>
            <person name="Azuma Y."/>
            <person name="Hadano H."/>
            <person name="Hirakawa H."/>
            <person name="Matsushita K."/>
        </authorList>
    </citation>
    <scope>NUCLEOTIDE SEQUENCE [LARGE SCALE GENOMIC DNA]</scope>
    <source>
        <strain evidence="2 3">NBRC 103193</strain>
    </source>
</reference>